<protein>
    <submittedName>
        <fullName evidence="10">Aminopeptidase</fullName>
    </submittedName>
</protein>
<dbReference type="InterPro" id="IPR035097">
    <property type="entry name" value="M29_N-terminal"/>
</dbReference>
<dbReference type="InterPro" id="IPR000787">
    <property type="entry name" value="Peptidase_M29"/>
</dbReference>
<gene>
    <name evidence="10" type="ORF">D7M11_30390</name>
</gene>
<evidence type="ECO:0000256" key="7">
    <source>
        <dbReference type="ARBA" id="ARBA00022723"/>
    </source>
</evidence>
<dbReference type="Proteomes" id="UP000282311">
    <property type="component" value="Unassembled WGS sequence"/>
</dbReference>
<comment type="cofactor">
    <cofactor evidence="2">
        <name>Mg(2+)</name>
        <dbReference type="ChEBI" id="CHEBI:18420"/>
    </cofactor>
</comment>
<sequence length="371" mass="42517">MRDPRMEQLASNLIHYSVKLQPGENLLIELDGLETPLAKELIKQAYKVGGNPYLVIHNHELLREIIKGCNEEQIAAMAAYDLSRVKDMDAYILIRAGENANQLSGINYDKMSLYKKHYARVINAERYDNTKWCILRYPNHAMAQQANMSTEEMEELYFNTCNFDYSKLDKAMDSLVELMNRTDRVKIIGPGTELQFSIKNMPIVKDAGIMNLPDGEVYTMPVKHSVNGYISYNTPSMKDGFLYENVRLEFQDGKITDATANDVNRINQLLNTDEGSRYIGEFGIGLHPYIEKPMKDTLFDEKIWGSFHFTPGCVPMKSPGNDNWSQLHWDLVAIQRVEYGGGEIWFDDTLIRKDGIFVPTELQVLNPDHLK</sequence>
<dbReference type="AlphaFoldDB" id="A0A3B0BCS8"/>
<dbReference type="Pfam" id="PF02073">
    <property type="entry name" value="Peptidase_M29"/>
    <property type="match status" value="1"/>
</dbReference>
<keyword evidence="6" id="KW-0645">Protease</keyword>
<dbReference type="SUPFAM" id="SSF144052">
    <property type="entry name" value="Thermophilic metalloprotease-like"/>
    <property type="match status" value="1"/>
</dbReference>
<dbReference type="EMBL" id="RBAH01000031">
    <property type="protein sequence ID" value="RKN70580.1"/>
    <property type="molecule type" value="Genomic_DNA"/>
</dbReference>
<dbReference type="GO" id="GO:0008237">
    <property type="term" value="F:metallopeptidase activity"/>
    <property type="evidence" value="ECO:0007669"/>
    <property type="project" value="UniProtKB-KW"/>
</dbReference>
<name>A0A3B0BCS8_9BACL</name>
<evidence type="ECO:0000256" key="9">
    <source>
        <dbReference type="ARBA" id="ARBA00023049"/>
    </source>
</evidence>
<evidence type="ECO:0000256" key="3">
    <source>
        <dbReference type="ARBA" id="ARBA00001947"/>
    </source>
</evidence>
<evidence type="ECO:0000256" key="1">
    <source>
        <dbReference type="ARBA" id="ARBA00001941"/>
    </source>
</evidence>
<comment type="cofactor">
    <cofactor evidence="1">
        <name>Co(2+)</name>
        <dbReference type="ChEBI" id="CHEBI:48828"/>
    </cofactor>
</comment>
<dbReference type="GO" id="GO:0004177">
    <property type="term" value="F:aminopeptidase activity"/>
    <property type="evidence" value="ECO:0007669"/>
    <property type="project" value="UniProtKB-KW"/>
</dbReference>
<dbReference type="RefSeq" id="WP_120751038.1">
    <property type="nucleotide sequence ID" value="NZ_RBAH01000031.1"/>
</dbReference>
<dbReference type="GO" id="GO:0006508">
    <property type="term" value="P:proteolysis"/>
    <property type="evidence" value="ECO:0007669"/>
    <property type="project" value="UniProtKB-KW"/>
</dbReference>
<dbReference type="InterPro" id="IPR052170">
    <property type="entry name" value="M29_Exopeptidase"/>
</dbReference>
<dbReference type="PANTHER" id="PTHR34448:SF1">
    <property type="entry name" value="BLL6088 PROTEIN"/>
    <property type="match status" value="1"/>
</dbReference>
<dbReference type="Gene3D" id="3.40.1830.10">
    <property type="entry name" value="Thermophilic metalloprotease (M29)"/>
    <property type="match status" value="1"/>
</dbReference>
<comment type="caution">
    <text evidence="10">The sequence shown here is derived from an EMBL/GenBank/DDBJ whole genome shotgun (WGS) entry which is preliminary data.</text>
</comment>
<proteinExistence type="inferred from homology"/>
<keyword evidence="7" id="KW-0479">Metal-binding</keyword>
<keyword evidence="5 10" id="KW-0031">Aminopeptidase</keyword>
<keyword evidence="9" id="KW-0482">Metalloprotease</keyword>
<dbReference type="OrthoDB" id="9803993at2"/>
<dbReference type="PANTHER" id="PTHR34448">
    <property type="entry name" value="AMINOPEPTIDASE"/>
    <property type="match status" value="1"/>
</dbReference>
<keyword evidence="11" id="KW-1185">Reference proteome</keyword>
<comment type="similarity">
    <text evidence="4">Belongs to the peptidase M29 family.</text>
</comment>
<evidence type="ECO:0000256" key="6">
    <source>
        <dbReference type="ARBA" id="ARBA00022670"/>
    </source>
</evidence>
<dbReference type="GO" id="GO:0046872">
    <property type="term" value="F:metal ion binding"/>
    <property type="evidence" value="ECO:0007669"/>
    <property type="project" value="UniProtKB-KW"/>
</dbReference>
<evidence type="ECO:0000256" key="8">
    <source>
        <dbReference type="ARBA" id="ARBA00022801"/>
    </source>
</evidence>
<organism evidence="10 11">
    <name type="scientific">Paenibacillus ginsengarvi</name>
    <dbReference type="NCBI Taxonomy" id="400777"/>
    <lineage>
        <taxon>Bacteria</taxon>
        <taxon>Bacillati</taxon>
        <taxon>Bacillota</taxon>
        <taxon>Bacilli</taxon>
        <taxon>Bacillales</taxon>
        <taxon>Paenibacillaceae</taxon>
        <taxon>Paenibacillus</taxon>
    </lineage>
</organism>
<evidence type="ECO:0000256" key="5">
    <source>
        <dbReference type="ARBA" id="ARBA00022438"/>
    </source>
</evidence>
<evidence type="ECO:0000313" key="10">
    <source>
        <dbReference type="EMBL" id="RKN70580.1"/>
    </source>
</evidence>
<comment type="cofactor">
    <cofactor evidence="3">
        <name>Zn(2+)</name>
        <dbReference type="ChEBI" id="CHEBI:29105"/>
    </cofactor>
</comment>
<reference evidence="10 11" key="1">
    <citation type="journal article" date="2007" name="Int. J. Syst. Evol. Microbiol.">
        <title>Paenibacillus ginsengarvi sp. nov., isolated from soil from ginseng cultivation.</title>
        <authorList>
            <person name="Yoon M.H."/>
            <person name="Ten L.N."/>
            <person name="Im W.T."/>
        </authorList>
    </citation>
    <scope>NUCLEOTIDE SEQUENCE [LARGE SCALE GENOMIC DNA]</scope>
    <source>
        <strain evidence="10 11">KCTC 13059</strain>
    </source>
</reference>
<evidence type="ECO:0000256" key="4">
    <source>
        <dbReference type="ARBA" id="ARBA00008236"/>
    </source>
</evidence>
<accession>A0A3B0BCS8</accession>
<evidence type="ECO:0000256" key="2">
    <source>
        <dbReference type="ARBA" id="ARBA00001946"/>
    </source>
</evidence>
<keyword evidence="8" id="KW-0378">Hydrolase</keyword>
<evidence type="ECO:0000313" key="11">
    <source>
        <dbReference type="Proteomes" id="UP000282311"/>
    </source>
</evidence>